<dbReference type="EMBL" id="WJIF01000001">
    <property type="protein sequence ID" value="MRG58308.1"/>
    <property type="molecule type" value="Genomic_DNA"/>
</dbReference>
<evidence type="ECO:0000313" key="8">
    <source>
        <dbReference type="Proteomes" id="UP000431080"/>
    </source>
</evidence>
<organism evidence="7 8">
    <name type="scientific">Agromyces agglutinans</name>
    <dbReference type="NCBI Taxonomy" id="2662258"/>
    <lineage>
        <taxon>Bacteria</taxon>
        <taxon>Bacillati</taxon>
        <taxon>Actinomycetota</taxon>
        <taxon>Actinomycetes</taxon>
        <taxon>Micrococcales</taxon>
        <taxon>Microbacteriaceae</taxon>
        <taxon>Agromyces</taxon>
    </lineage>
</organism>
<protein>
    <recommendedName>
        <fullName evidence="9">Branched-chain amino acid ABC transporter permease</fullName>
    </recommendedName>
</protein>
<proteinExistence type="predicted"/>
<accession>A0A6I2FAP8</accession>
<dbReference type="CDD" id="cd06581">
    <property type="entry name" value="TM_PBP1_LivM_like"/>
    <property type="match status" value="1"/>
</dbReference>
<evidence type="ECO:0000256" key="6">
    <source>
        <dbReference type="SAM" id="Phobius"/>
    </source>
</evidence>
<evidence type="ECO:0000256" key="1">
    <source>
        <dbReference type="ARBA" id="ARBA00004651"/>
    </source>
</evidence>
<dbReference type="InterPro" id="IPR001851">
    <property type="entry name" value="ABC_transp_permease"/>
</dbReference>
<feature type="transmembrane region" description="Helical" evidence="6">
    <location>
        <begin position="231"/>
        <end position="251"/>
    </location>
</feature>
<evidence type="ECO:0000256" key="3">
    <source>
        <dbReference type="ARBA" id="ARBA00022692"/>
    </source>
</evidence>
<dbReference type="Proteomes" id="UP000431080">
    <property type="component" value="Unassembled WGS sequence"/>
</dbReference>
<dbReference type="AlphaFoldDB" id="A0A6I2FAP8"/>
<feature type="transmembrane region" description="Helical" evidence="6">
    <location>
        <begin position="281"/>
        <end position="300"/>
    </location>
</feature>
<keyword evidence="3 6" id="KW-0812">Transmembrane</keyword>
<feature type="transmembrane region" description="Helical" evidence="6">
    <location>
        <begin position="27"/>
        <end position="45"/>
    </location>
</feature>
<dbReference type="Pfam" id="PF02653">
    <property type="entry name" value="BPD_transp_2"/>
    <property type="match status" value="1"/>
</dbReference>
<feature type="transmembrane region" description="Helical" evidence="6">
    <location>
        <begin position="104"/>
        <end position="125"/>
    </location>
</feature>
<evidence type="ECO:0000256" key="5">
    <source>
        <dbReference type="ARBA" id="ARBA00023136"/>
    </source>
</evidence>
<reference evidence="7 8" key="1">
    <citation type="submission" date="2019-10" db="EMBL/GenBank/DDBJ databases">
        <authorList>
            <person name="Nie G."/>
            <person name="Ming H."/>
            <person name="Yi B."/>
        </authorList>
    </citation>
    <scope>NUCLEOTIDE SEQUENCE [LARGE SCALE GENOMIC DNA]</scope>
    <source>
        <strain evidence="7 8">CFH 90414</strain>
    </source>
</reference>
<name>A0A6I2FAP8_9MICO</name>
<keyword evidence="5 6" id="KW-0472">Membrane</keyword>
<evidence type="ECO:0000313" key="7">
    <source>
        <dbReference type="EMBL" id="MRG58308.1"/>
    </source>
</evidence>
<evidence type="ECO:0008006" key="9">
    <source>
        <dbReference type="Google" id="ProtNLM"/>
    </source>
</evidence>
<keyword evidence="4 6" id="KW-1133">Transmembrane helix</keyword>
<feature type="transmembrane region" description="Helical" evidence="6">
    <location>
        <begin position="306"/>
        <end position="330"/>
    </location>
</feature>
<feature type="transmembrane region" description="Helical" evidence="6">
    <location>
        <begin position="51"/>
        <end position="69"/>
    </location>
</feature>
<evidence type="ECO:0000256" key="4">
    <source>
        <dbReference type="ARBA" id="ARBA00022989"/>
    </source>
</evidence>
<keyword evidence="8" id="KW-1185">Reference proteome</keyword>
<dbReference type="GO" id="GO:0005886">
    <property type="term" value="C:plasma membrane"/>
    <property type="evidence" value="ECO:0007669"/>
    <property type="project" value="UniProtKB-SubCell"/>
</dbReference>
<comment type="caution">
    <text evidence="7">The sequence shown here is derived from an EMBL/GenBank/DDBJ whole genome shotgun (WGS) entry which is preliminary data.</text>
</comment>
<dbReference type="InterPro" id="IPR043428">
    <property type="entry name" value="LivM-like"/>
</dbReference>
<keyword evidence="2" id="KW-1003">Cell membrane</keyword>
<feature type="transmembrane region" description="Helical" evidence="6">
    <location>
        <begin position="179"/>
        <end position="199"/>
    </location>
</feature>
<evidence type="ECO:0000256" key="2">
    <source>
        <dbReference type="ARBA" id="ARBA00022475"/>
    </source>
</evidence>
<dbReference type="RefSeq" id="WP_153682846.1">
    <property type="nucleotide sequence ID" value="NZ_WJIF01000001.1"/>
</dbReference>
<dbReference type="PANTHER" id="PTHR30482:SF20">
    <property type="entry name" value="HIGH-AFFINITY BRANCHED-CHAIN AMINO ACID TRANSPORT SYSTEM PERMEASE PROTEIN LIVM"/>
    <property type="match status" value="1"/>
</dbReference>
<feature type="transmembrane region" description="Helical" evidence="6">
    <location>
        <begin position="132"/>
        <end position="150"/>
    </location>
</feature>
<gene>
    <name evidence="7" type="ORF">GE115_00230</name>
</gene>
<comment type="subcellular location">
    <subcellularLocation>
        <location evidence="1">Cell membrane</location>
        <topology evidence="1">Multi-pass membrane protein</topology>
    </subcellularLocation>
</comment>
<feature type="transmembrane region" description="Helical" evidence="6">
    <location>
        <begin position="257"/>
        <end position="274"/>
    </location>
</feature>
<sequence>MSAPVVHTEPTGRATAPDIRPRYRTPGFWTAVVAVAIAVAVPFLVSDYDLFNLSRVAAVAIGVASLNLLTGFSGQVSLGQGATFGIGGYAAMMAIRYLEWPVWVALLAAIAVGALVGFVIGLPAVRMGGFNLGLLTIVIAALFPVLLYRFSDFTGGQAGVTLAAPAFPSPTDSLTDAQWSYLVVLTLLVLTIAFLDQLVARRTGRALSLIRAGRILAVSNGVDVERLKLQFFVISSVLAALGGAIFAFVLGLVVPESYPLVFSITLLVASVVGGSRSWIGAILGAAMVVYLPSLASSVIPGEASAYLAQLVFAVVLGLCVIVASSGIAGAGRRLASSIERVLRERRATAPPTPPSTTREEIR</sequence>
<dbReference type="PANTHER" id="PTHR30482">
    <property type="entry name" value="HIGH-AFFINITY BRANCHED-CHAIN AMINO ACID TRANSPORT SYSTEM PERMEASE"/>
    <property type="match status" value="1"/>
</dbReference>
<dbReference type="GO" id="GO:0015658">
    <property type="term" value="F:branched-chain amino acid transmembrane transporter activity"/>
    <property type="evidence" value="ECO:0007669"/>
    <property type="project" value="InterPro"/>
</dbReference>